<evidence type="ECO:0000313" key="1">
    <source>
        <dbReference type="EMBL" id="KTD05174.1"/>
    </source>
</evidence>
<gene>
    <name evidence="1" type="ORF">Lfee_0010</name>
    <name evidence="2" type="ORF">NCTC12022_01790</name>
</gene>
<sequence>MKERKEQEELLMKQLLDDSNIPALSLGWYQAEKTTSHIMAYGQAEHINTEPC</sequence>
<dbReference type="RefSeq" id="WP_156413348.1">
    <property type="nucleotide sequence ID" value="NZ_CAAAHT010000043.1"/>
</dbReference>
<evidence type="ECO:0000313" key="4">
    <source>
        <dbReference type="Proteomes" id="UP000251942"/>
    </source>
</evidence>
<accession>A0A0W0UBV9</accession>
<keyword evidence="3" id="KW-1185">Reference proteome</keyword>
<dbReference type="AlphaFoldDB" id="A0A0W0UBV9"/>
<proteinExistence type="predicted"/>
<evidence type="ECO:0000313" key="2">
    <source>
        <dbReference type="EMBL" id="SPX61052.1"/>
    </source>
</evidence>
<dbReference type="EMBL" id="UASS01000015">
    <property type="protein sequence ID" value="SPX61052.1"/>
    <property type="molecule type" value="Genomic_DNA"/>
</dbReference>
<dbReference type="EMBL" id="LNYB01000002">
    <property type="protein sequence ID" value="KTD05174.1"/>
    <property type="molecule type" value="Genomic_DNA"/>
</dbReference>
<organism evidence="1 3">
    <name type="scientific">Legionella feeleii</name>
    <dbReference type="NCBI Taxonomy" id="453"/>
    <lineage>
        <taxon>Bacteria</taxon>
        <taxon>Pseudomonadati</taxon>
        <taxon>Pseudomonadota</taxon>
        <taxon>Gammaproteobacteria</taxon>
        <taxon>Legionellales</taxon>
        <taxon>Legionellaceae</taxon>
        <taxon>Legionella</taxon>
    </lineage>
</organism>
<reference evidence="1 3" key="1">
    <citation type="submission" date="2015-11" db="EMBL/GenBank/DDBJ databases">
        <title>Genomic analysis of 38 Legionella species identifies large and diverse effector repertoires.</title>
        <authorList>
            <person name="Burstein D."/>
            <person name="Amaro F."/>
            <person name="Zusman T."/>
            <person name="Lifshitz Z."/>
            <person name="Cohen O."/>
            <person name="Gilbert J.A."/>
            <person name="Pupko T."/>
            <person name="Shuman H.A."/>
            <person name="Segal G."/>
        </authorList>
    </citation>
    <scope>NUCLEOTIDE SEQUENCE [LARGE SCALE GENOMIC DNA]</scope>
    <source>
        <strain evidence="1 3">WO-44C</strain>
    </source>
</reference>
<name>A0A0W0UBV9_9GAMM</name>
<dbReference type="Proteomes" id="UP000054698">
    <property type="component" value="Unassembled WGS sequence"/>
</dbReference>
<dbReference type="Proteomes" id="UP000251942">
    <property type="component" value="Unassembled WGS sequence"/>
</dbReference>
<evidence type="ECO:0000313" key="3">
    <source>
        <dbReference type="Proteomes" id="UP000054698"/>
    </source>
</evidence>
<dbReference type="STRING" id="453.Lfee_0010"/>
<protein>
    <submittedName>
        <fullName evidence="1">Uncharacterized protein</fullName>
    </submittedName>
</protein>
<reference evidence="2 4" key="2">
    <citation type="submission" date="2018-06" db="EMBL/GenBank/DDBJ databases">
        <authorList>
            <consortium name="Pathogen Informatics"/>
            <person name="Doyle S."/>
        </authorList>
    </citation>
    <scope>NUCLEOTIDE SEQUENCE [LARGE SCALE GENOMIC DNA]</scope>
    <source>
        <strain evidence="2 4">NCTC12022</strain>
    </source>
</reference>